<dbReference type="Pfam" id="PF01043">
    <property type="entry name" value="SecA_PP_bind"/>
    <property type="match status" value="1"/>
</dbReference>
<dbReference type="EMBL" id="VAUV01000003">
    <property type="protein sequence ID" value="TLD71939.1"/>
    <property type="molecule type" value="Genomic_DNA"/>
</dbReference>
<dbReference type="PROSITE" id="PS51192">
    <property type="entry name" value="HELICASE_ATP_BIND_1"/>
    <property type="match status" value="1"/>
</dbReference>
<dbReference type="SMART" id="SM00958">
    <property type="entry name" value="SecA_PP_bind"/>
    <property type="match status" value="1"/>
</dbReference>
<dbReference type="InterPro" id="IPR014001">
    <property type="entry name" value="Helicase_ATP-bd"/>
</dbReference>
<dbReference type="GO" id="GO:0017038">
    <property type="term" value="P:protein import"/>
    <property type="evidence" value="ECO:0007669"/>
    <property type="project" value="InterPro"/>
</dbReference>
<sequence>MPTPTDRQRTVHERRQGARLQGLDAVSYRLLGWWKSRNKHLRDLQAAASRIDQARLQFSELKDGVLNERLIEMRVRRKACPAEVDATLEDGLALLAVAAERELGLAPYRVQLMTAAALARGFLTEVDTGEGKTLALALTAAYQAWSGKPCHVLTANDYLAARDAEQLEAFYQRVGLSVGRVLGDSSEPDRRRGYSRSVTYTTAKEAAADYLRDRLRLQGLEESGARLALAQMTGAGQLPHGEPVQRGLYFALVDEADNALIDEAVTPLIISRILPTGELENACAATWEVAAKMVRGEDYEVNHSRKAIEIEPEISEQFAANIRVSQSPLWTSLTRRAELLKLALEAREFFQRDVQYVVEEGKVIIVDEATGRPMPMRTWRQGLHQMIEAKEGVTLSGASETLARISFQSFFCKYQNLAGASGTVSEVAAEIWRTYDLPTLAIPRHLPSQKQVLGWRFYPTLNAKNEAIAVETKARQARGQPILIGLRSVETSESLAAHLASKGVTCHVLNARRHREEAMTIMQAGHRSRITIATNMAGRGTDIRLESGVLEVGGLHVIASEPHESARVDRQLFGRAARQGNPGSVLAIYSIEDPLFVRYLPRIILRVWRQILSGNRSLGASPLGEMMGRTLLWFAQLRAQNRAAKSRRQVMKGEVEISKGLGFGKQGTRRKQG</sequence>
<dbReference type="Gene3D" id="3.40.50.300">
    <property type="entry name" value="P-loop containing nucleotide triphosphate hydrolases"/>
    <property type="match status" value="2"/>
</dbReference>
<dbReference type="GO" id="GO:0031522">
    <property type="term" value="C:cell envelope Sec protein transport complex"/>
    <property type="evidence" value="ECO:0007669"/>
    <property type="project" value="TreeGrafter"/>
</dbReference>
<evidence type="ECO:0000256" key="1">
    <source>
        <dbReference type="ARBA" id="ARBA00022448"/>
    </source>
</evidence>
<evidence type="ECO:0000256" key="3">
    <source>
        <dbReference type="ARBA" id="ARBA00022490"/>
    </source>
</evidence>
<evidence type="ECO:0000256" key="2">
    <source>
        <dbReference type="ARBA" id="ARBA00022475"/>
    </source>
</evidence>
<keyword evidence="9" id="KW-0472">Membrane</keyword>
<keyword evidence="8" id="KW-0811">Translocation</keyword>
<reference evidence="13 14" key="1">
    <citation type="submission" date="2019-05" db="EMBL/GenBank/DDBJ databases">
        <title>Verrucobacter flavum gen. nov., sp. nov. a new member of the family Verrucomicrobiaceae.</title>
        <authorList>
            <person name="Szuroczki S."/>
            <person name="Abbaszade G."/>
            <person name="Szabo A."/>
            <person name="Felfoldi T."/>
            <person name="Schumann P."/>
            <person name="Boka K."/>
            <person name="Keki Z."/>
            <person name="Toumi M."/>
            <person name="Toth E."/>
        </authorList>
    </citation>
    <scope>NUCLEOTIDE SEQUENCE [LARGE SCALE GENOMIC DNA]</scope>
    <source>
        <strain evidence="13 14">MG-N-17</strain>
    </source>
</reference>
<name>A0A5R8KJZ6_9BACT</name>
<keyword evidence="7" id="KW-1278">Translocase</keyword>
<dbReference type="InterPro" id="IPR011115">
    <property type="entry name" value="SecA_DEAD"/>
</dbReference>
<protein>
    <submittedName>
        <fullName evidence="13">Prepilin peptidase</fullName>
    </submittedName>
</protein>
<dbReference type="OrthoDB" id="9805579at2"/>
<dbReference type="InterPro" id="IPR001650">
    <property type="entry name" value="Helicase_C-like"/>
</dbReference>
<evidence type="ECO:0000259" key="12">
    <source>
        <dbReference type="PROSITE" id="PS51196"/>
    </source>
</evidence>
<dbReference type="InterPro" id="IPR044722">
    <property type="entry name" value="SecA_SF2_C"/>
</dbReference>
<dbReference type="InterPro" id="IPR027417">
    <property type="entry name" value="P-loop_NTPase"/>
</dbReference>
<evidence type="ECO:0000259" key="11">
    <source>
        <dbReference type="PROSITE" id="PS51194"/>
    </source>
</evidence>
<dbReference type="InterPro" id="IPR014018">
    <property type="entry name" value="SecA_motor_DEAD"/>
</dbReference>
<dbReference type="PROSITE" id="PS01312">
    <property type="entry name" value="SECA"/>
    <property type="match status" value="1"/>
</dbReference>
<keyword evidence="6" id="KW-0653">Protein transport</keyword>
<evidence type="ECO:0000256" key="9">
    <source>
        <dbReference type="ARBA" id="ARBA00023136"/>
    </source>
</evidence>
<dbReference type="SMART" id="SM00957">
    <property type="entry name" value="SecA_DEAD"/>
    <property type="match status" value="1"/>
</dbReference>
<dbReference type="RefSeq" id="WP_138084943.1">
    <property type="nucleotide sequence ID" value="NZ_VAUV01000003.1"/>
</dbReference>
<evidence type="ECO:0000256" key="8">
    <source>
        <dbReference type="ARBA" id="ARBA00023010"/>
    </source>
</evidence>
<dbReference type="Pfam" id="PF21090">
    <property type="entry name" value="P-loop_SecA"/>
    <property type="match status" value="2"/>
</dbReference>
<dbReference type="FunFam" id="3.40.50.300:FF:000429">
    <property type="entry name" value="Preprotein translocase subunit SecA"/>
    <property type="match status" value="1"/>
</dbReference>
<evidence type="ECO:0000259" key="10">
    <source>
        <dbReference type="PROSITE" id="PS51192"/>
    </source>
</evidence>
<evidence type="ECO:0000256" key="7">
    <source>
        <dbReference type="ARBA" id="ARBA00022967"/>
    </source>
</evidence>
<dbReference type="GO" id="GO:0005829">
    <property type="term" value="C:cytosol"/>
    <property type="evidence" value="ECO:0007669"/>
    <property type="project" value="TreeGrafter"/>
</dbReference>
<evidence type="ECO:0000313" key="14">
    <source>
        <dbReference type="Proteomes" id="UP000306196"/>
    </source>
</evidence>
<evidence type="ECO:0000313" key="13">
    <source>
        <dbReference type="EMBL" id="TLD71939.1"/>
    </source>
</evidence>
<dbReference type="PANTHER" id="PTHR30612:SF0">
    <property type="entry name" value="CHLOROPLAST PROTEIN-TRANSPORTING ATPASE"/>
    <property type="match status" value="1"/>
</dbReference>
<feature type="domain" description="SecA family profile" evidence="12">
    <location>
        <begin position="26"/>
        <end position="620"/>
    </location>
</feature>
<keyword evidence="1" id="KW-0813">Transport</keyword>
<feature type="domain" description="Helicase C-terminal" evidence="11">
    <location>
        <begin position="462"/>
        <end position="627"/>
    </location>
</feature>
<dbReference type="GO" id="GO:0005524">
    <property type="term" value="F:ATP binding"/>
    <property type="evidence" value="ECO:0007669"/>
    <property type="project" value="UniProtKB-KW"/>
</dbReference>
<dbReference type="InterPro" id="IPR020937">
    <property type="entry name" value="SecA_CS"/>
</dbReference>
<dbReference type="SUPFAM" id="SSF52540">
    <property type="entry name" value="P-loop containing nucleoside triphosphate hydrolases"/>
    <property type="match status" value="2"/>
</dbReference>
<dbReference type="PRINTS" id="PR00906">
    <property type="entry name" value="SECA"/>
</dbReference>
<dbReference type="SUPFAM" id="SSF81767">
    <property type="entry name" value="Pre-protein crosslinking domain of SecA"/>
    <property type="match status" value="1"/>
</dbReference>
<comment type="caution">
    <text evidence="13">The sequence shown here is derived from an EMBL/GenBank/DDBJ whole genome shotgun (WGS) entry which is preliminary data.</text>
</comment>
<proteinExistence type="predicted"/>
<keyword evidence="3" id="KW-0963">Cytoplasm</keyword>
<accession>A0A5R8KJZ6</accession>
<dbReference type="CDD" id="cd18803">
    <property type="entry name" value="SF2_C_secA"/>
    <property type="match status" value="1"/>
</dbReference>
<dbReference type="GO" id="GO:0005886">
    <property type="term" value="C:plasma membrane"/>
    <property type="evidence" value="ECO:0007669"/>
    <property type="project" value="TreeGrafter"/>
</dbReference>
<dbReference type="InterPro" id="IPR011130">
    <property type="entry name" value="SecA_preprotein_X-link_dom"/>
</dbReference>
<dbReference type="InterPro" id="IPR036670">
    <property type="entry name" value="SecA_X-link_sf"/>
</dbReference>
<evidence type="ECO:0000256" key="5">
    <source>
        <dbReference type="ARBA" id="ARBA00022840"/>
    </source>
</evidence>
<evidence type="ECO:0000256" key="4">
    <source>
        <dbReference type="ARBA" id="ARBA00022741"/>
    </source>
</evidence>
<dbReference type="Gene3D" id="3.90.1440.10">
    <property type="entry name" value="SecA, preprotein cross-linking domain"/>
    <property type="match status" value="1"/>
</dbReference>
<dbReference type="GO" id="GO:0006605">
    <property type="term" value="P:protein targeting"/>
    <property type="evidence" value="ECO:0007669"/>
    <property type="project" value="InterPro"/>
</dbReference>
<dbReference type="GO" id="GO:0043952">
    <property type="term" value="P:protein transport by the Sec complex"/>
    <property type="evidence" value="ECO:0007669"/>
    <property type="project" value="TreeGrafter"/>
</dbReference>
<keyword evidence="2" id="KW-1003">Cell membrane</keyword>
<gene>
    <name evidence="13" type="ORF">FEM03_04235</name>
</gene>
<feature type="domain" description="Helicase ATP-binding" evidence="10">
    <location>
        <begin position="113"/>
        <end position="277"/>
    </location>
</feature>
<keyword evidence="4" id="KW-0547">Nucleotide-binding</keyword>
<dbReference type="Pfam" id="PF07517">
    <property type="entry name" value="SecA_DEAD"/>
    <property type="match status" value="1"/>
</dbReference>
<dbReference type="InterPro" id="IPR000185">
    <property type="entry name" value="SecA"/>
</dbReference>
<dbReference type="CDD" id="cd17928">
    <property type="entry name" value="DEXDc_SecA"/>
    <property type="match status" value="1"/>
</dbReference>
<dbReference type="PROSITE" id="PS51194">
    <property type="entry name" value="HELICASE_CTER"/>
    <property type="match status" value="1"/>
</dbReference>
<dbReference type="PANTHER" id="PTHR30612">
    <property type="entry name" value="SECA INNER MEMBRANE COMPONENT OF SEC PROTEIN SECRETION SYSTEM"/>
    <property type="match status" value="1"/>
</dbReference>
<dbReference type="AlphaFoldDB" id="A0A5R8KJZ6"/>
<dbReference type="GO" id="GO:0006886">
    <property type="term" value="P:intracellular protein transport"/>
    <property type="evidence" value="ECO:0007669"/>
    <property type="project" value="InterPro"/>
</dbReference>
<keyword evidence="5" id="KW-0067">ATP-binding</keyword>
<organism evidence="13 14">
    <name type="scientific">Phragmitibacter flavus</name>
    <dbReference type="NCBI Taxonomy" id="2576071"/>
    <lineage>
        <taxon>Bacteria</taxon>
        <taxon>Pseudomonadati</taxon>
        <taxon>Verrucomicrobiota</taxon>
        <taxon>Verrucomicrobiia</taxon>
        <taxon>Verrucomicrobiales</taxon>
        <taxon>Verrucomicrobiaceae</taxon>
        <taxon>Phragmitibacter</taxon>
    </lineage>
</organism>
<evidence type="ECO:0000256" key="6">
    <source>
        <dbReference type="ARBA" id="ARBA00022927"/>
    </source>
</evidence>
<keyword evidence="14" id="KW-1185">Reference proteome</keyword>
<dbReference type="Proteomes" id="UP000306196">
    <property type="component" value="Unassembled WGS sequence"/>
</dbReference>
<dbReference type="PROSITE" id="PS51196">
    <property type="entry name" value="SECA_MOTOR_DEAD"/>
    <property type="match status" value="1"/>
</dbReference>